<feature type="compositionally biased region" description="Basic and acidic residues" evidence="4">
    <location>
        <begin position="47"/>
        <end position="57"/>
    </location>
</feature>
<feature type="compositionally biased region" description="Basic and acidic residues" evidence="4">
    <location>
        <begin position="1"/>
        <end position="22"/>
    </location>
</feature>
<gene>
    <name evidence="5" type="ORF">Cvel_21775</name>
</gene>
<evidence type="ECO:0000256" key="3">
    <source>
        <dbReference type="ARBA" id="ARBA00023212"/>
    </source>
</evidence>
<evidence type="ECO:0000256" key="2">
    <source>
        <dbReference type="ARBA" id="ARBA00022490"/>
    </source>
</evidence>
<dbReference type="Gene3D" id="3.80.10.10">
    <property type="entry name" value="Ribonuclease Inhibitor"/>
    <property type="match status" value="3"/>
</dbReference>
<evidence type="ECO:0000313" key="5">
    <source>
        <dbReference type="EMBL" id="CEM28682.1"/>
    </source>
</evidence>
<dbReference type="PANTHER" id="PTHR24107:SF2">
    <property type="entry name" value="NLR FAMILY CARD DOMAIN CONTAINING 3"/>
    <property type="match status" value="1"/>
</dbReference>
<dbReference type="InterPro" id="IPR052410">
    <property type="entry name" value="DRC5"/>
</dbReference>
<evidence type="ECO:0000256" key="1">
    <source>
        <dbReference type="ARBA" id="ARBA00004245"/>
    </source>
</evidence>
<reference evidence="5" key="1">
    <citation type="submission" date="2014-11" db="EMBL/GenBank/DDBJ databases">
        <authorList>
            <person name="Otto D Thomas"/>
            <person name="Naeem Raeece"/>
        </authorList>
    </citation>
    <scope>NUCLEOTIDE SEQUENCE</scope>
</reference>
<dbReference type="SMART" id="SM00368">
    <property type="entry name" value="LRR_RI"/>
    <property type="match status" value="5"/>
</dbReference>
<proteinExistence type="predicted"/>
<keyword evidence="3" id="KW-0206">Cytoskeleton</keyword>
<dbReference type="EMBL" id="CDMZ01001184">
    <property type="protein sequence ID" value="CEM28682.1"/>
    <property type="molecule type" value="Genomic_DNA"/>
</dbReference>
<evidence type="ECO:0000256" key="4">
    <source>
        <dbReference type="SAM" id="MobiDB-lite"/>
    </source>
</evidence>
<sequence>MSAEDSAGKTEDVLPPPRKDGDASLPVEGGMSNEERGGDDSQEGTEEIQRDRTEETENMRRQDKVFFVILRQMARKSLSETLSLLAKRRDSFGIAWLGLVLLATNKTLKKVGVDPLQQIDLSGTLGVSLRKIFFFINRLPSSVVEMKLDSVTVTGGALPLFEEFLERLRSDRAARKDVLVLKHLTFVDTDTAMPPHLLCLLLPSLESLHLKVCPLSLSGGPRLSALTDGVRSGLASSLRTLDLGETERAHQKPRKFFGFPLFEAIRESSSLRVETLNLSGNLLSLSMHLLCPALTIASLPSLRPLLLRNCGLYHHHISRLMKVVERGDLLNLETLDLGENFGDPSGSHLMTLARALRAGTVPHLRYLNVLAKPCNRQYFGTASETLESEFLAMLSCRQCPALESVGLQFGDLEGLTFRALLGGQYDKVHCLGLDLGLRGLTAFLSQLPEGSDPLPFESVDLSVFVSDDGSEALVQLGEALQKGPLGCLGKLKFQQQPFGVDDPVADGKMSFFSSLAVSQLPLLRELSLSNLLLTDSHLSLLAQAVHVDNLPSLRLLDCSRNRNLTQSAMKPLMAAVLENEKGLPFLEELSFMSTKAVGGATLETALASGKLGRLKRLMLGGWYPLGLESLSDDRICLLRGIVSGQIPHLEFVAQSHCFFDSFNSLFIFDLDAEGMKVFADGVRKGSFPPRLRGLGFRLRKHRPPVDVDPLILSIAENETGLPPCVASLKLRFGRIGESALSRLAEKGRGICESKLKCLKYMNLSDCCIDDHKLKELAEVFRVHECPQLKFLYLNRNKITAEGFVAFIRTLKRESLQNLSEIRLCRQLGTTGARGASKFHLSLSSLQIQAKQEGTWKLPPSLSPSPFNILT</sequence>
<organism evidence="5">
    <name type="scientific">Chromera velia CCMP2878</name>
    <dbReference type="NCBI Taxonomy" id="1169474"/>
    <lineage>
        <taxon>Eukaryota</taxon>
        <taxon>Sar</taxon>
        <taxon>Alveolata</taxon>
        <taxon>Colpodellida</taxon>
        <taxon>Chromeraceae</taxon>
        <taxon>Chromera</taxon>
    </lineage>
</organism>
<comment type="subcellular location">
    <subcellularLocation>
        <location evidence="1">Cytoplasm</location>
        <location evidence="1">Cytoskeleton</location>
    </subcellularLocation>
</comment>
<dbReference type="PANTHER" id="PTHR24107">
    <property type="entry name" value="YNEIN REGULATORY COMPLEX SUBUNIT 5"/>
    <property type="match status" value="1"/>
</dbReference>
<dbReference type="GO" id="GO:0005856">
    <property type="term" value="C:cytoskeleton"/>
    <property type="evidence" value="ECO:0007669"/>
    <property type="project" value="UniProtKB-SubCell"/>
</dbReference>
<keyword evidence="2" id="KW-0963">Cytoplasm</keyword>
<dbReference type="AlphaFoldDB" id="A0A0G4GGD7"/>
<dbReference type="PhylomeDB" id="A0A0G4GGD7"/>
<accession>A0A0G4GGD7</accession>
<dbReference type="VEuPathDB" id="CryptoDB:Cvel_21775"/>
<dbReference type="InterPro" id="IPR032675">
    <property type="entry name" value="LRR_dom_sf"/>
</dbReference>
<dbReference type="SUPFAM" id="SSF52047">
    <property type="entry name" value="RNI-like"/>
    <property type="match status" value="1"/>
</dbReference>
<feature type="region of interest" description="Disordered" evidence="4">
    <location>
        <begin position="1"/>
        <end position="57"/>
    </location>
</feature>
<name>A0A0G4GGD7_9ALVE</name>
<protein>
    <submittedName>
        <fullName evidence="5">Uncharacterized protein</fullName>
    </submittedName>
</protein>